<dbReference type="PANTHER" id="PTHR24258:SF136">
    <property type="entry name" value="GH06673P-RELATED"/>
    <property type="match status" value="1"/>
</dbReference>
<dbReference type="InterPro" id="IPR033116">
    <property type="entry name" value="TRYPSIN_SER"/>
</dbReference>
<evidence type="ECO:0000256" key="8">
    <source>
        <dbReference type="SAM" id="SignalP"/>
    </source>
</evidence>
<proteinExistence type="predicted"/>
<feature type="domain" description="Peptidase S1" evidence="9">
    <location>
        <begin position="93"/>
        <end position="344"/>
    </location>
</feature>
<keyword evidence="3 7" id="KW-0645">Protease</keyword>
<dbReference type="Pfam" id="PF00089">
    <property type="entry name" value="Trypsin"/>
    <property type="match status" value="1"/>
</dbReference>
<reference evidence="10" key="1">
    <citation type="submission" date="2017-10" db="EMBL/GenBank/DDBJ databases">
        <title>Transcriptome Assembly of Sugarcane Aphid Adults.</title>
        <authorList>
            <person name="Scully E.D."/>
            <person name="Palmer N.A."/>
            <person name="Geib S.M."/>
            <person name="Sarath G."/>
            <person name="Sattler S.E."/>
        </authorList>
    </citation>
    <scope>NUCLEOTIDE SEQUENCE</scope>
    <source>
        <tissue evidence="10">Whole body</tissue>
    </source>
</reference>
<dbReference type="PROSITE" id="PS50240">
    <property type="entry name" value="TRYPSIN_DOM"/>
    <property type="match status" value="1"/>
</dbReference>
<keyword evidence="8" id="KW-0732">Signal</keyword>
<dbReference type="OrthoDB" id="6339452at2759"/>
<dbReference type="GO" id="GO:0005576">
    <property type="term" value="C:extracellular region"/>
    <property type="evidence" value="ECO:0007669"/>
    <property type="project" value="UniProtKB-SubCell"/>
</dbReference>
<dbReference type="InterPro" id="IPR009003">
    <property type="entry name" value="Peptidase_S1_PA"/>
</dbReference>
<dbReference type="AlphaFoldDB" id="A0A2H8TSZ0"/>
<sequence length="348" mass="38750">MMSFRNSQCIFMLFILCITRLGCCTPQNIDKVASTTSVPTVNKSTSIETYSSAEMCEKYSELIYVKIKDPILLPSQEDHFIKFKDCRIVVPLITNGTLADSKEFPHMALLGYTKNPKDNAWACGGSLISNRWVLSAAHCDKIENSLFVQWARLGELNYLKDTDDARPKDYKIVQRVVHPNYKPPLLYNDIALFRLEEDVTFSAYVRPICLNADPNLKLTAPQKVVATGWGQILHKGPVSPDLLKVDLEVIPASQCKSNYASSAKSQLPNGILDDSQICAGYARGEKDTCGGDSGGPIQIPHSDYTCMYKQIGVTSFGKKCAEENSPGVYTRVSKYIPWIEQIVWPKSG</sequence>
<evidence type="ECO:0000256" key="7">
    <source>
        <dbReference type="RuleBase" id="RU363034"/>
    </source>
</evidence>
<dbReference type="PRINTS" id="PR00722">
    <property type="entry name" value="CHYMOTRYPSIN"/>
</dbReference>
<evidence type="ECO:0000313" key="10">
    <source>
        <dbReference type="EMBL" id="MBW17080.1"/>
    </source>
</evidence>
<dbReference type="CDD" id="cd00190">
    <property type="entry name" value="Tryp_SPc"/>
    <property type="match status" value="1"/>
</dbReference>
<name>A0A2H8TSZ0_9HEMI</name>
<keyword evidence="5 7" id="KW-0720">Serine protease</keyword>
<evidence type="ECO:0000256" key="4">
    <source>
        <dbReference type="ARBA" id="ARBA00022801"/>
    </source>
</evidence>
<feature type="signal peptide" evidence="8">
    <location>
        <begin position="1"/>
        <end position="24"/>
    </location>
</feature>
<dbReference type="InterPro" id="IPR043504">
    <property type="entry name" value="Peptidase_S1_PA_chymotrypsin"/>
</dbReference>
<dbReference type="SUPFAM" id="SSF50494">
    <property type="entry name" value="Trypsin-like serine proteases"/>
    <property type="match status" value="1"/>
</dbReference>
<evidence type="ECO:0000259" key="9">
    <source>
        <dbReference type="PROSITE" id="PS50240"/>
    </source>
</evidence>
<keyword evidence="4 7" id="KW-0378">Hydrolase</keyword>
<dbReference type="GO" id="GO:0006508">
    <property type="term" value="P:proteolysis"/>
    <property type="evidence" value="ECO:0007669"/>
    <property type="project" value="UniProtKB-KW"/>
</dbReference>
<dbReference type="InterPro" id="IPR018114">
    <property type="entry name" value="TRYPSIN_HIS"/>
</dbReference>
<organism evidence="10">
    <name type="scientific">Melanaphis sacchari</name>
    <dbReference type="NCBI Taxonomy" id="742174"/>
    <lineage>
        <taxon>Eukaryota</taxon>
        <taxon>Metazoa</taxon>
        <taxon>Ecdysozoa</taxon>
        <taxon>Arthropoda</taxon>
        <taxon>Hexapoda</taxon>
        <taxon>Insecta</taxon>
        <taxon>Pterygota</taxon>
        <taxon>Neoptera</taxon>
        <taxon>Paraneoptera</taxon>
        <taxon>Hemiptera</taxon>
        <taxon>Sternorrhyncha</taxon>
        <taxon>Aphidomorpha</taxon>
        <taxon>Aphidoidea</taxon>
        <taxon>Aphididae</taxon>
        <taxon>Aphidini</taxon>
        <taxon>Melanaphis</taxon>
    </lineage>
</organism>
<evidence type="ECO:0000256" key="2">
    <source>
        <dbReference type="ARBA" id="ARBA00022525"/>
    </source>
</evidence>
<dbReference type="InterPro" id="IPR001254">
    <property type="entry name" value="Trypsin_dom"/>
</dbReference>
<evidence type="ECO:0000256" key="5">
    <source>
        <dbReference type="ARBA" id="ARBA00022825"/>
    </source>
</evidence>
<gene>
    <name evidence="10" type="primary">snk_14</name>
</gene>
<evidence type="ECO:0000256" key="6">
    <source>
        <dbReference type="ARBA" id="ARBA00023157"/>
    </source>
</evidence>
<accession>A0A2H8TSZ0</accession>
<dbReference type="SMART" id="SM00020">
    <property type="entry name" value="Tryp_SPc"/>
    <property type="match status" value="1"/>
</dbReference>
<dbReference type="PANTHER" id="PTHR24258">
    <property type="entry name" value="SERINE PROTEASE-RELATED"/>
    <property type="match status" value="1"/>
</dbReference>
<evidence type="ECO:0000256" key="3">
    <source>
        <dbReference type="ARBA" id="ARBA00022670"/>
    </source>
</evidence>
<protein>
    <submittedName>
        <fullName evidence="10">Serine protease snake</fullName>
    </submittedName>
</protein>
<dbReference type="PROSITE" id="PS00134">
    <property type="entry name" value="TRYPSIN_HIS"/>
    <property type="match status" value="1"/>
</dbReference>
<feature type="chain" id="PRO_5014188738" evidence="8">
    <location>
        <begin position="25"/>
        <end position="348"/>
    </location>
</feature>
<dbReference type="EMBL" id="GFXV01005275">
    <property type="protein sequence ID" value="MBW17080.1"/>
    <property type="molecule type" value="Transcribed_RNA"/>
</dbReference>
<evidence type="ECO:0000256" key="1">
    <source>
        <dbReference type="ARBA" id="ARBA00004613"/>
    </source>
</evidence>
<dbReference type="PROSITE" id="PS00135">
    <property type="entry name" value="TRYPSIN_SER"/>
    <property type="match status" value="1"/>
</dbReference>
<dbReference type="FunFam" id="2.40.10.10:FF:000015">
    <property type="entry name" value="Atrial natriuretic peptide-converting enzyme"/>
    <property type="match status" value="1"/>
</dbReference>
<keyword evidence="6" id="KW-1015">Disulfide bond</keyword>
<dbReference type="InterPro" id="IPR001314">
    <property type="entry name" value="Peptidase_S1A"/>
</dbReference>
<keyword evidence="2" id="KW-0964">Secreted</keyword>
<comment type="subcellular location">
    <subcellularLocation>
        <location evidence="1">Secreted</location>
    </subcellularLocation>
</comment>
<dbReference type="GO" id="GO:0004252">
    <property type="term" value="F:serine-type endopeptidase activity"/>
    <property type="evidence" value="ECO:0007669"/>
    <property type="project" value="InterPro"/>
</dbReference>
<dbReference type="Gene3D" id="2.40.10.10">
    <property type="entry name" value="Trypsin-like serine proteases"/>
    <property type="match status" value="2"/>
</dbReference>